<accession>A0AAV5LEZ7</accession>
<reference evidence="2 3" key="1">
    <citation type="journal article" date="2021" name="Commun. Biol.">
        <title>The genome of Shorea leprosula (Dipterocarpaceae) highlights the ecological relevance of drought in aseasonal tropical rainforests.</title>
        <authorList>
            <person name="Ng K.K.S."/>
            <person name="Kobayashi M.J."/>
            <person name="Fawcett J.A."/>
            <person name="Hatakeyama M."/>
            <person name="Paape T."/>
            <person name="Ng C.H."/>
            <person name="Ang C.C."/>
            <person name="Tnah L.H."/>
            <person name="Lee C.T."/>
            <person name="Nishiyama T."/>
            <person name="Sese J."/>
            <person name="O'Brien M.J."/>
            <person name="Copetti D."/>
            <person name="Mohd Noor M.I."/>
            <person name="Ong R.C."/>
            <person name="Putra M."/>
            <person name="Sireger I.Z."/>
            <person name="Indrioko S."/>
            <person name="Kosugi Y."/>
            <person name="Izuno A."/>
            <person name="Isagi Y."/>
            <person name="Lee S.L."/>
            <person name="Shimizu K.K."/>
        </authorList>
    </citation>
    <scope>NUCLEOTIDE SEQUENCE [LARGE SCALE GENOMIC DNA]</scope>
    <source>
        <strain evidence="2">214</strain>
    </source>
</reference>
<protein>
    <recommendedName>
        <fullName evidence="4">Proliferating cell nuclear antigen</fullName>
    </recommendedName>
</protein>
<evidence type="ECO:0000256" key="1">
    <source>
        <dbReference type="SAM" id="MobiDB-lite"/>
    </source>
</evidence>
<keyword evidence="3" id="KW-1185">Reference proteome</keyword>
<evidence type="ECO:0000313" key="3">
    <source>
        <dbReference type="Proteomes" id="UP001054252"/>
    </source>
</evidence>
<proteinExistence type="predicted"/>
<gene>
    <name evidence="2" type="ORF">SLEP1_g43924</name>
</gene>
<sequence>MSYTTVVSLLLGKGYELKQVLEKFKDRIQGFDNIELRTDENAISFRVHYRQSLMAELSLSLTSNMSCFTGPHSFHLGPHGLDEVFRMVDGLNPESLLLIQILRDQNMNHCLKMDKEYVDCSIVGRFDDKMLPMQLVGFGYEFGHQSATHLTRFYDANVEMPTKELLESLKQFRNKNDSAVQGENDDEDDGGDDNDDDAEKLLMMDIDKKRVRLRIGNKEPIIIEGSDHRNMTINVRESVRDLNKLYKAVFSTPILEEWLDMAEYFGAEFVTICVDNSRTQMLTFGVYEIYEVCFYGAGVL</sequence>
<comment type="caution">
    <text evidence="2">The sequence shown here is derived from an EMBL/GenBank/DDBJ whole genome shotgun (WGS) entry which is preliminary data.</text>
</comment>
<feature type="region of interest" description="Disordered" evidence="1">
    <location>
        <begin position="177"/>
        <end position="197"/>
    </location>
</feature>
<dbReference type="EMBL" id="BPVZ01000112">
    <property type="protein sequence ID" value="GKV35687.1"/>
    <property type="molecule type" value="Genomic_DNA"/>
</dbReference>
<name>A0AAV5LEZ7_9ROSI</name>
<organism evidence="2 3">
    <name type="scientific">Rubroshorea leprosula</name>
    <dbReference type="NCBI Taxonomy" id="152421"/>
    <lineage>
        <taxon>Eukaryota</taxon>
        <taxon>Viridiplantae</taxon>
        <taxon>Streptophyta</taxon>
        <taxon>Embryophyta</taxon>
        <taxon>Tracheophyta</taxon>
        <taxon>Spermatophyta</taxon>
        <taxon>Magnoliopsida</taxon>
        <taxon>eudicotyledons</taxon>
        <taxon>Gunneridae</taxon>
        <taxon>Pentapetalae</taxon>
        <taxon>rosids</taxon>
        <taxon>malvids</taxon>
        <taxon>Malvales</taxon>
        <taxon>Dipterocarpaceae</taxon>
        <taxon>Rubroshorea</taxon>
    </lineage>
</organism>
<evidence type="ECO:0008006" key="4">
    <source>
        <dbReference type="Google" id="ProtNLM"/>
    </source>
</evidence>
<dbReference type="AlphaFoldDB" id="A0AAV5LEZ7"/>
<feature type="compositionally biased region" description="Acidic residues" evidence="1">
    <location>
        <begin position="183"/>
        <end position="197"/>
    </location>
</feature>
<evidence type="ECO:0000313" key="2">
    <source>
        <dbReference type="EMBL" id="GKV35687.1"/>
    </source>
</evidence>
<dbReference type="Proteomes" id="UP001054252">
    <property type="component" value="Unassembled WGS sequence"/>
</dbReference>